<organism evidence="1">
    <name type="scientific">Opuntia streptacantha</name>
    <name type="common">Prickly pear cactus</name>
    <name type="synonym">Opuntia cardona</name>
    <dbReference type="NCBI Taxonomy" id="393608"/>
    <lineage>
        <taxon>Eukaryota</taxon>
        <taxon>Viridiplantae</taxon>
        <taxon>Streptophyta</taxon>
        <taxon>Embryophyta</taxon>
        <taxon>Tracheophyta</taxon>
        <taxon>Spermatophyta</taxon>
        <taxon>Magnoliopsida</taxon>
        <taxon>eudicotyledons</taxon>
        <taxon>Gunneridae</taxon>
        <taxon>Pentapetalae</taxon>
        <taxon>Caryophyllales</taxon>
        <taxon>Cactineae</taxon>
        <taxon>Cactaceae</taxon>
        <taxon>Opuntioideae</taxon>
        <taxon>Opuntia</taxon>
    </lineage>
</organism>
<reference evidence="1" key="2">
    <citation type="submission" date="2020-07" db="EMBL/GenBank/DDBJ databases">
        <authorList>
            <person name="Vera ALvarez R."/>
            <person name="Arias-Moreno D.M."/>
            <person name="Jimenez-Jacinto V."/>
            <person name="Jimenez-Bremont J.F."/>
            <person name="Swaminathan K."/>
            <person name="Moose S.P."/>
            <person name="Guerrero-Gonzalez M.L."/>
            <person name="Marino-Ramirez L."/>
            <person name="Landsman D."/>
            <person name="Rodriguez-Kessler M."/>
            <person name="Delgado-Sanchez P."/>
        </authorList>
    </citation>
    <scope>NUCLEOTIDE SEQUENCE</scope>
    <source>
        <tissue evidence="1">Cladode</tissue>
    </source>
</reference>
<dbReference type="EMBL" id="GISG01095262">
    <property type="protein sequence ID" value="MBA4635407.1"/>
    <property type="molecule type" value="Transcribed_RNA"/>
</dbReference>
<name>A0A7C9D8A4_OPUST</name>
<reference evidence="1" key="1">
    <citation type="journal article" date="2013" name="J. Plant Res.">
        <title>Effect of fungi and light on seed germination of three Opuntia species from semiarid lands of central Mexico.</title>
        <authorList>
            <person name="Delgado-Sanchez P."/>
            <person name="Jimenez-Bremont J.F."/>
            <person name="Guerrero-Gonzalez Mde L."/>
            <person name="Flores J."/>
        </authorList>
    </citation>
    <scope>NUCLEOTIDE SEQUENCE</scope>
    <source>
        <tissue evidence="1">Cladode</tissue>
    </source>
</reference>
<sequence length="132" mass="15386">MIPHHNHSNILKNPSFLQTLNQPSNHPINSNNCLGNLGIVRPNEMALMIWVFKIQCHKDRNIVIRQIKVTKNRVNTILKRYRPIIIPTITNWATPRTFNYLRTRPEIGRSLQSMVDHSLPQGFTEPPLRFMA</sequence>
<dbReference type="AlphaFoldDB" id="A0A7C9D8A4"/>
<evidence type="ECO:0000313" key="1">
    <source>
        <dbReference type="EMBL" id="MBA4635407.1"/>
    </source>
</evidence>
<protein>
    <submittedName>
        <fullName evidence="1">Uncharacterized protein</fullName>
    </submittedName>
</protein>
<accession>A0A7C9D8A4</accession>
<proteinExistence type="predicted"/>